<gene>
    <name evidence="1" type="ORF">K488DRAFT_54866</name>
</gene>
<sequence length="522" mass="57792">MAAQAQNISSSSPLASVAAVFSSLLAVYYIIRYVRSPWRSLPPGPRGYPIIGSALDFLDKKRFFATCKSYGDIAYLNLAGQPTIILNTQKAAVELLDRRAAHFSGRPRLISAHELLGGGLLFAMEGYNARWKRVRRAVHEAFRPSAVGNYHAIEAKEAARLAIALTSDAAAAGRSGYSRHFVRYTASIVLAITYDRPVHTAEDEDMVVKVERMAQTFARAATPGTYLVDLFPWMLAIPDRFAKWKRDAIAWHVRTNQFLGDLIGDVKGRMVSANGEARPCLARTLVEEGDRFGLSDAEKSWAAGEMYAAGSETQAITLAWFTLAMIGHPDIQLRAQAELDTVVGRARAPRVGDREQLPYVSALVREVLRWRPAVPTGLPHLSEQDDWYMGYFIPKGTLCLVNLIACHSDPKIYGESPERFDPVRYLDEKGQLKPPPADTKDEGHVAYGFGRRICAGRHVANDALFVAMATILWAFNLRAEGTFDLDEYVADGVTITPTPFNPKFEPRFPEAIATLKDEIESS</sequence>
<reference evidence="1" key="1">
    <citation type="submission" date="2021-02" db="EMBL/GenBank/DDBJ databases">
        <authorList>
            <consortium name="DOE Joint Genome Institute"/>
            <person name="Ahrendt S."/>
            <person name="Looney B.P."/>
            <person name="Miyauchi S."/>
            <person name="Morin E."/>
            <person name="Drula E."/>
            <person name="Courty P.E."/>
            <person name="Chicoki N."/>
            <person name="Fauchery L."/>
            <person name="Kohler A."/>
            <person name="Kuo A."/>
            <person name="Labutti K."/>
            <person name="Pangilinan J."/>
            <person name="Lipzen A."/>
            <person name="Riley R."/>
            <person name="Andreopoulos W."/>
            <person name="He G."/>
            <person name="Johnson J."/>
            <person name="Barry K.W."/>
            <person name="Grigoriev I.V."/>
            <person name="Nagy L."/>
            <person name="Hibbett D."/>
            <person name="Henrissat B."/>
            <person name="Matheny P.B."/>
            <person name="Labbe J."/>
            <person name="Martin F."/>
        </authorList>
    </citation>
    <scope>NUCLEOTIDE SEQUENCE</scope>
    <source>
        <strain evidence="1">EC-137</strain>
    </source>
</reference>
<name>A0ACB8QFR2_9AGAM</name>
<comment type="caution">
    <text evidence="1">The sequence shown here is derived from an EMBL/GenBank/DDBJ whole genome shotgun (WGS) entry which is preliminary data.</text>
</comment>
<dbReference type="EMBL" id="MU273637">
    <property type="protein sequence ID" value="KAI0030141.1"/>
    <property type="molecule type" value="Genomic_DNA"/>
</dbReference>
<evidence type="ECO:0000313" key="1">
    <source>
        <dbReference type="EMBL" id="KAI0030141.1"/>
    </source>
</evidence>
<protein>
    <submittedName>
        <fullName evidence="1">Cytochrome P450</fullName>
    </submittedName>
</protein>
<evidence type="ECO:0000313" key="2">
    <source>
        <dbReference type="Proteomes" id="UP000814128"/>
    </source>
</evidence>
<reference evidence="1" key="2">
    <citation type="journal article" date="2022" name="New Phytol.">
        <title>Evolutionary transition to the ectomycorrhizal habit in the genomes of a hyperdiverse lineage of mushroom-forming fungi.</title>
        <authorList>
            <person name="Looney B."/>
            <person name="Miyauchi S."/>
            <person name="Morin E."/>
            <person name="Drula E."/>
            <person name="Courty P.E."/>
            <person name="Kohler A."/>
            <person name="Kuo A."/>
            <person name="LaButti K."/>
            <person name="Pangilinan J."/>
            <person name="Lipzen A."/>
            <person name="Riley R."/>
            <person name="Andreopoulos W."/>
            <person name="He G."/>
            <person name="Johnson J."/>
            <person name="Nolan M."/>
            <person name="Tritt A."/>
            <person name="Barry K.W."/>
            <person name="Grigoriev I.V."/>
            <person name="Nagy L.G."/>
            <person name="Hibbett D."/>
            <person name="Henrissat B."/>
            <person name="Matheny P.B."/>
            <person name="Labbe J."/>
            <person name="Martin F.M."/>
        </authorList>
    </citation>
    <scope>NUCLEOTIDE SEQUENCE</scope>
    <source>
        <strain evidence="1">EC-137</strain>
    </source>
</reference>
<proteinExistence type="predicted"/>
<accession>A0ACB8QFR2</accession>
<keyword evidence="2" id="KW-1185">Reference proteome</keyword>
<organism evidence="1 2">
    <name type="scientific">Vararia minispora EC-137</name>
    <dbReference type="NCBI Taxonomy" id="1314806"/>
    <lineage>
        <taxon>Eukaryota</taxon>
        <taxon>Fungi</taxon>
        <taxon>Dikarya</taxon>
        <taxon>Basidiomycota</taxon>
        <taxon>Agaricomycotina</taxon>
        <taxon>Agaricomycetes</taxon>
        <taxon>Russulales</taxon>
        <taxon>Lachnocladiaceae</taxon>
        <taxon>Vararia</taxon>
    </lineage>
</organism>
<dbReference type="Proteomes" id="UP000814128">
    <property type="component" value="Unassembled WGS sequence"/>
</dbReference>